<dbReference type="RefSeq" id="WP_183585569.1">
    <property type="nucleotide sequence ID" value="NZ_JACHCA010000002.1"/>
</dbReference>
<reference evidence="3 4" key="1">
    <citation type="submission" date="2020-08" db="EMBL/GenBank/DDBJ databases">
        <title>Genomic Encyclopedia of Type Strains, Phase IV (KMG-V): Genome sequencing to study the core and pangenomes of soil and plant-associated prokaryotes.</title>
        <authorList>
            <person name="Whitman W."/>
        </authorList>
    </citation>
    <scope>NUCLEOTIDE SEQUENCE [LARGE SCALE GENOMIC DNA]</scope>
    <source>
        <strain evidence="3 4">MP601</strain>
    </source>
</reference>
<evidence type="ECO:0000259" key="2">
    <source>
        <dbReference type="Pfam" id="PF07593"/>
    </source>
</evidence>
<dbReference type="Gene3D" id="2.130.10.130">
    <property type="entry name" value="Integrin alpha, N-terminal"/>
    <property type="match status" value="2"/>
</dbReference>
<dbReference type="AlphaFoldDB" id="A0A841J6V6"/>
<dbReference type="Pfam" id="PF07593">
    <property type="entry name" value="UnbV_ASPIC"/>
    <property type="match status" value="1"/>
</dbReference>
<dbReference type="InterPro" id="IPR028994">
    <property type="entry name" value="Integrin_alpha_N"/>
</dbReference>
<dbReference type="PANTHER" id="PTHR16026">
    <property type="entry name" value="CARTILAGE ACIDIC PROTEIN 1"/>
    <property type="match status" value="1"/>
</dbReference>
<organism evidence="3 4">
    <name type="scientific">Mucilaginibacter lappiensis</name>
    <dbReference type="NCBI Taxonomy" id="354630"/>
    <lineage>
        <taxon>Bacteria</taxon>
        <taxon>Pseudomonadati</taxon>
        <taxon>Bacteroidota</taxon>
        <taxon>Sphingobacteriia</taxon>
        <taxon>Sphingobacteriales</taxon>
        <taxon>Sphingobacteriaceae</taxon>
        <taxon>Mucilaginibacter</taxon>
    </lineage>
</organism>
<dbReference type="PANTHER" id="PTHR16026:SF0">
    <property type="entry name" value="CARTILAGE ACIDIC PROTEIN 1"/>
    <property type="match status" value="1"/>
</dbReference>
<proteinExistence type="predicted"/>
<accession>A0A841J6V6</accession>
<dbReference type="SUPFAM" id="SSF69318">
    <property type="entry name" value="Integrin alpha N-terminal domain"/>
    <property type="match status" value="2"/>
</dbReference>
<dbReference type="InterPro" id="IPR013517">
    <property type="entry name" value="FG-GAP"/>
</dbReference>
<keyword evidence="1" id="KW-0732">Signal</keyword>
<gene>
    <name evidence="3" type="ORF">HDF22_000595</name>
</gene>
<dbReference type="Pfam" id="PF13517">
    <property type="entry name" value="FG-GAP_3"/>
    <property type="match status" value="2"/>
</dbReference>
<dbReference type="InterPro" id="IPR011519">
    <property type="entry name" value="UnbV_ASPIC"/>
</dbReference>
<feature type="domain" description="ASPIC/UnbV" evidence="2">
    <location>
        <begin position="529"/>
        <end position="595"/>
    </location>
</feature>
<comment type="caution">
    <text evidence="3">The sequence shown here is derived from an EMBL/GenBank/DDBJ whole genome shotgun (WGS) entry which is preliminary data.</text>
</comment>
<evidence type="ECO:0000256" key="1">
    <source>
        <dbReference type="ARBA" id="ARBA00022729"/>
    </source>
</evidence>
<name>A0A841J6V6_9SPHI</name>
<evidence type="ECO:0000313" key="4">
    <source>
        <dbReference type="Proteomes" id="UP000548326"/>
    </source>
</evidence>
<dbReference type="InterPro" id="IPR027039">
    <property type="entry name" value="Crtac1"/>
</dbReference>
<sequence>MSTPKQIYKILAIILFIVLLIGSALLSHEGVFHLNGDTGGTNEQAALSKYGFYLEPVDIKAAGIDFRHLCPVVDSKLNNIALQIASMGASVAIVDFDNDGWNDIYFTNSRTGSLNALYRNLHNGKFENVGAQVGLADVNKKGTGVSMGTVWGDYDNDGFTDVFLYKWGKPELFHNIGGKKFVNATEGSGLPNWVNANCAIWLDFDNDGKLDLFLGGYYNEAFDLSNLNTTKIMPESFRYANNGGKNYLFKNLGNGKFKDVAAEYGLISTKWKLAAGAADFNGDGYPELYVANDYNVDEFYINEKGKGFVERGKLVGIGNIPKSGMSVSFGDINNSGMLGIYTTNITEPGILIQGNNYWQPKSSAAGDPSFVNLAQLSGIENAGWSYGAQFGDLNNDGFIDLYAANGFISGKKNTSYWYDYSKVTGGNSKIIGDAANWPDMQGKSQSGYQQNKIWLNNSNGLFEDVSNQVCPYITFDSRSVAMVDLWNRGVLDVVVANQNNIPLIYKNNSKNNNHWIDFDLHGTLSNASAICAKVQLEWNGKKQMQIVSGGSGFSAQNQHRIHFGIGKSTTADRVTIYWPSGKIEKLEKPQIDQLHVITENKTNN</sequence>
<dbReference type="Proteomes" id="UP000548326">
    <property type="component" value="Unassembled WGS sequence"/>
</dbReference>
<protein>
    <recommendedName>
        <fullName evidence="2">ASPIC/UnbV domain-containing protein</fullName>
    </recommendedName>
</protein>
<dbReference type="EMBL" id="JACHCA010000002">
    <property type="protein sequence ID" value="MBB6126490.1"/>
    <property type="molecule type" value="Genomic_DNA"/>
</dbReference>
<evidence type="ECO:0000313" key="3">
    <source>
        <dbReference type="EMBL" id="MBB6126490.1"/>
    </source>
</evidence>